<dbReference type="Proteomes" id="UP000243975">
    <property type="component" value="Unassembled WGS sequence"/>
</dbReference>
<dbReference type="UniPathway" id="UPA00186">
    <property type="reaction ID" value="UER00284"/>
</dbReference>
<accession>A0A103XSB3</accession>
<keyword evidence="2" id="KW-1185">Reference proteome</keyword>
<dbReference type="Gramene" id="KVH95985">
    <property type="protein sequence ID" value="KVH95985"/>
    <property type="gene ID" value="Ccrd_001931"/>
</dbReference>
<evidence type="ECO:0000313" key="2">
    <source>
        <dbReference type="Proteomes" id="UP000243975"/>
    </source>
</evidence>
<sequence>MHHEPEIMFETLKHRIEEYVHDEDNMGGATVAGGIAQSFHNMPYLTIGSSCCLTAANGNNGYYYCSDEDFTAGADEVASEDDQWSYVCA</sequence>
<dbReference type="EMBL" id="LEKV01004366">
    <property type="protein sequence ID" value="KVH95985.1"/>
    <property type="molecule type" value="Genomic_DNA"/>
</dbReference>
<dbReference type="AlphaFoldDB" id="A0A103XSB3"/>
<dbReference type="STRING" id="59895.A0A103XSB3"/>
<evidence type="ECO:0000313" key="1">
    <source>
        <dbReference type="EMBL" id="KVH95985.1"/>
    </source>
</evidence>
<name>A0A103XSB3_CYNCS</name>
<gene>
    <name evidence="1" type="ORF">Ccrd_001931</name>
</gene>
<proteinExistence type="predicted"/>
<comment type="caution">
    <text evidence="1">The sequence shown here is derived from an EMBL/GenBank/DDBJ whole genome shotgun (WGS) entry which is preliminary data.</text>
</comment>
<protein>
    <submittedName>
        <fullName evidence="1">Uncharacterized protein</fullName>
    </submittedName>
</protein>
<organism evidence="1 2">
    <name type="scientific">Cynara cardunculus var. scolymus</name>
    <name type="common">Globe artichoke</name>
    <name type="synonym">Cynara scolymus</name>
    <dbReference type="NCBI Taxonomy" id="59895"/>
    <lineage>
        <taxon>Eukaryota</taxon>
        <taxon>Viridiplantae</taxon>
        <taxon>Streptophyta</taxon>
        <taxon>Embryophyta</taxon>
        <taxon>Tracheophyta</taxon>
        <taxon>Spermatophyta</taxon>
        <taxon>Magnoliopsida</taxon>
        <taxon>eudicotyledons</taxon>
        <taxon>Gunneridae</taxon>
        <taxon>Pentapetalae</taxon>
        <taxon>asterids</taxon>
        <taxon>campanulids</taxon>
        <taxon>Asterales</taxon>
        <taxon>Asteraceae</taxon>
        <taxon>Carduoideae</taxon>
        <taxon>Cardueae</taxon>
        <taxon>Carduinae</taxon>
        <taxon>Cynara</taxon>
    </lineage>
</organism>
<reference evidence="1 2" key="1">
    <citation type="journal article" date="2016" name="Sci. Rep.">
        <title>The genome sequence of the outbreeding globe artichoke constructed de novo incorporating a phase-aware low-pass sequencing strategy of F1 progeny.</title>
        <authorList>
            <person name="Scaglione D."/>
            <person name="Reyes-Chin-Wo S."/>
            <person name="Acquadro A."/>
            <person name="Froenicke L."/>
            <person name="Portis E."/>
            <person name="Beitel C."/>
            <person name="Tirone M."/>
            <person name="Mauro R."/>
            <person name="Lo Monaco A."/>
            <person name="Mauromicale G."/>
            <person name="Faccioli P."/>
            <person name="Cattivelli L."/>
            <person name="Rieseberg L."/>
            <person name="Michelmore R."/>
            <person name="Lanteri S."/>
        </authorList>
    </citation>
    <scope>NUCLEOTIDE SEQUENCE [LARGE SCALE GENOMIC DNA]</scope>
    <source>
        <strain evidence="1">2C</strain>
    </source>
</reference>